<dbReference type="OrthoDB" id="7992433at2"/>
<sequence>MTGEVVMLTVSETAERRGVSRQAISRQIAHLAKRHPEFAGELQRDMRGFVTRIPIARFELLVGEFGDWARSPSVGREADQRADRSSTSLDEAKRLGAWISAERESLRLRELKGELIRRDRMEAGLAESGALIAQVIDRPPNHAEDLAIAAEGGPHALRKIARGMRQQAADALEAVADVAPGGHDHGSSATRQRGRERRRSRSRPLTRRG</sequence>
<reference evidence="2 3" key="1">
    <citation type="submission" date="2019-06" db="EMBL/GenBank/DDBJ databases">
        <title>Genome sequence of Rhodobacteraceae bacterium D4M1.</title>
        <authorList>
            <person name="Cao J."/>
        </authorList>
    </citation>
    <scope>NUCLEOTIDE SEQUENCE [LARGE SCALE GENOMIC DNA]</scope>
    <source>
        <strain evidence="2 3">D4M1</strain>
    </source>
</reference>
<protein>
    <submittedName>
        <fullName evidence="2">Uncharacterized protein</fullName>
    </submittedName>
</protein>
<gene>
    <name evidence="2" type="ORF">FDP22_16615</name>
</gene>
<proteinExistence type="predicted"/>
<dbReference type="EMBL" id="CP040818">
    <property type="protein sequence ID" value="QDL93262.1"/>
    <property type="molecule type" value="Genomic_DNA"/>
</dbReference>
<feature type="region of interest" description="Disordered" evidence="1">
    <location>
        <begin position="168"/>
        <end position="209"/>
    </location>
</feature>
<organism evidence="2 3">
    <name type="scientific">Paroceanicella profunda</name>
    <dbReference type="NCBI Taxonomy" id="2579971"/>
    <lineage>
        <taxon>Bacteria</taxon>
        <taxon>Pseudomonadati</taxon>
        <taxon>Pseudomonadota</taxon>
        <taxon>Alphaproteobacteria</taxon>
        <taxon>Rhodobacterales</taxon>
        <taxon>Paracoccaceae</taxon>
        <taxon>Paroceanicella</taxon>
    </lineage>
</organism>
<name>A0A5B8G2A5_9RHOB</name>
<feature type="compositionally biased region" description="Low complexity" evidence="1">
    <location>
        <begin position="168"/>
        <end position="179"/>
    </location>
</feature>
<dbReference type="Proteomes" id="UP000305888">
    <property type="component" value="Chromosome"/>
</dbReference>
<evidence type="ECO:0000313" key="2">
    <source>
        <dbReference type="EMBL" id="QDL93262.1"/>
    </source>
</evidence>
<dbReference type="KEGG" id="ppru:FDP22_16615"/>
<dbReference type="AlphaFoldDB" id="A0A5B8G2A5"/>
<feature type="compositionally biased region" description="Basic residues" evidence="1">
    <location>
        <begin position="192"/>
        <end position="209"/>
    </location>
</feature>
<evidence type="ECO:0000256" key="1">
    <source>
        <dbReference type="SAM" id="MobiDB-lite"/>
    </source>
</evidence>
<keyword evidence="3" id="KW-1185">Reference proteome</keyword>
<dbReference type="RefSeq" id="WP_138575409.1">
    <property type="nucleotide sequence ID" value="NZ_CP040818.1"/>
</dbReference>
<evidence type="ECO:0000313" key="3">
    <source>
        <dbReference type="Proteomes" id="UP000305888"/>
    </source>
</evidence>
<accession>A0A5B8G2A5</accession>